<gene>
    <name evidence="1" type="ORF">DVH24_011720</name>
</gene>
<reference evidence="1 2" key="1">
    <citation type="submission" date="2018-10" db="EMBL/GenBank/DDBJ databases">
        <title>A high-quality apple genome assembly.</title>
        <authorList>
            <person name="Hu J."/>
        </authorList>
    </citation>
    <scope>NUCLEOTIDE SEQUENCE [LARGE SCALE GENOMIC DNA]</scope>
    <source>
        <strain evidence="2">cv. HFTH1</strain>
        <tissue evidence="1">Young leaf</tissue>
    </source>
</reference>
<comment type="caution">
    <text evidence="1">The sequence shown here is derived from an EMBL/GenBank/DDBJ whole genome shotgun (WGS) entry which is preliminary data.</text>
</comment>
<protein>
    <submittedName>
        <fullName evidence="1">Uncharacterized protein</fullName>
    </submittedName>
</protein>
<accession>A0A498JW30</accession>
<sequence>MASQCLFLNSLNIKEIEVRLFKNSTAVVLEIPYIVKVIFECFMKYRSGRETFRSIHYEYLYWIVRKVVTVMFRKDTIVDGATNDLDALQTTLTEIPL</sequence>
<dbReference type="Proteomes" id="UP000290289">
    <property type="component" value="Chromosome 5"/>
</dbReference>
<dbReference type="AlphaFoldDB" id="A0A498JW30"/>
<dbReference type="EMBL" id="RDQH01000331">
    <property type="protein sequence ID" value="RXH99395.1"/>
    <property type="molecule type" value="Genomic_DNA"/>
</dbReference>
<keyword evidence="2" id="KW-1185">Reference proteome</keyword>
<organism evidence="1 2">
    <name type="scientific">Malus domestica</name>
    <name type="common">Apple</name>
    <name type="synonym">Pyrus malus</name>
    <dbReference type="NCBI Taxonomy" id="3750"/>
    <lineage>
        <taxon>Eukaryota</taxon>
        <taxon>Viridiplantae</taxon>
        <taxon>Streptophyta</taxon>
        <taxon>Embryophyta</taxon>
        <taxon>Tracheophyta</taxon>
        <taxon>Spermatophyta</taxon>
        <taxon>Magnoliopsida</taxon>
        <taxon>eudicotyledons</taxon>
        <taxon>Gunneridae</taxon>
        <taxon>Pentapetalae</taxon>
        <taxon>rosids</taxon>
        <taxon>fabids</taxon>
        <taxon>Rosales</taxon>
        <taxon>Rosaceae</taxon>
        <taxon>Amygdaloideae</taxon>
        <taxon>Maleae</taxon>
        <taxon>Malus</taxon>
    </lineage>
</organism>
<evidence type="ECO:0000313" key="1">
    <source>
        <dbReference type="EMBL" id="RXH99395.1"/>
    </source>
</evidence>
<name>A0A498JW30_MALDO</name>
<evidence type="ECO:0000313" key="2">
    <source>
        <dbReference type="Proteomes" id="UP000290289"/>
    </source>
</evidence>
<proteinExistence type="predicted"/>